<name>A0A367GUT2_9SPHI</name>
<reference evidence="2 3" key="1">
    <citation type="submission" date="2018-05" db="EMBL/GenBank/DDBJ databases">
        <title>Mucilaginibacter hurinus sp. nov., isolated from briquette warehouse soil.</title>
        <authorList>
            <person name="Choi L."/>
        </authorList>
    </citation>
    <scope>NUCLEOTIDE SEQUENCE [LARGE SCALE GENOMIC DNA]</scope>
    <source>
        <strain evidence="2 3">ZR32</strain>
    </source>
</reference>
<dbReference type="Proteomes" id="UP000253209">
    <property type="component" value="Unassembled WGS sequence"/>
</dbReference>
<dbReference type="EMBL" id="QGDC01000001">
    <property type="protein sequence ID" value="RCH56835.1"/>
    <property type="molecule type" value="Genomic_DNA"/>
</dbReference>
<protein>
    <submittedName>
        <fullName evidence="2">TerB family tellurite resistance protein</fullName>
    </submittedName>
</protein>
<feature type="signal peptide" evidence="1">
    <location>
        <begin position="1"/>
        <end position="23"/>
    </location>
</feature>
<dbReference type="RefSeq" id="WP_114003732.1">
    <property type="nucleotide sequence ID" value="NZ_QGDC01000001.1"/>
</dbReference>
<gene>
    <name evidence="2" type="ORF">DJ568_02985</name>
</gene>
<evidence type="ECO:0000256" key="1">
    <source>
        <dbReference type="SAM" id="SignalP"/>
    </source>
</evidence>
<sequence>MKRTIMLTALGIALALGTKTAQAQGQALQQLLLNIEKLTQLKSILSDMRTGYQIYQQGYGMVSNLSKGNFSLHQTFYNGLLQVSPAVRNYGRIAEIARLQARLISEYKSKQALFLRSGTFSAGELSYLSKVYGHLVTKTLSDAEELANILLSGKLRMSDAERISAIDRIYSGSSDRLQFLRYFNDQGMALSLQRSKESADARTIGKLYGLQ</sequence>
<evidence type="ECO:0000313" key="2">
    <source>
        <dbReference type="EMBL" id="RCH56835.1"/>
    </source>
</evidence>
<keyword evidence="1" id="KW-0732">Signal</keyword>
<organism evidence="2 3">
    <name type="scientific">Mucilaginibacter hurinus</name>
    <dbReference type="NCBI Taxonomy" id="2201324"/>
    <lineage>
        <taxon>Bacteria</taxon>
        <taxon>Pseudomonadati</taxon>
        <taxon>Bacteroidota</taxon>
        <taxon>Sphingobacteriia</taxon>
        <taxon>Sphingobacteriales</taxon>
        <taxon>Sphingobacteriaceae</taxon>
        <taxon>Mucilaginibacter</taxon>
    </lineage>
</organism>
<dbReference type="OrthoDB" id="826958at2"/>
<comment type="caution">
    <text evidence="2">The sequence shown here is derived from an EMBL/GenBank/DDBJ whole genome shotgun (WGS) entry which is preliminary data.</text>
</comment>
<accession>A0A367GUT2</accession>
<dbReference type="AlphaFoldDB" id="A0A367GUT2"/>
<keyword evidence="3" id="KW-1185">Reference proteome</keyword>
<evidence type="ECO:0000313" key="3">
    <source>
        <dbReference type="Proteomes" id="UP000253209"/>
    </source>
</evidence>
<feature type="chain" id="PRO_5016811594" evidence="1">
    <location>
        <begin position="24"/>
        <end position="211"/>
    </location>
</feature>
<proteinExistence type="predicted"/>